<protein>
    <recommendedName>
        <fullName evidence="5">Chromo domain-containing protein</fullName>
    </recommendedName>
</protein>
<dbReference type="EMBL" id="KN832870">
    <property type="protein sequence ID" value="KIN09163.1"/>
    <property type="molecule type" value="Genomic_DNA"/>
</dbReference>
<evidence type="ECO:0008006" key="5">
    <source>
        <dbReference type="Google" id="ProtNLM"/>
    </source>
</evidence>
<dbReference type="AlphaFoldDB" id="A0A0C3E488"/>
<reference evidence="3 4" key="1">
    <citation type="submission" date="2014-04" db="EMBL/GenBank/DDBJ databases">
        <authorList>
            <consortium name="DOE Joint Genome Institute"/>
            <person name="Kuo A."/>
            <person name="Martino E."/>
            <person name="Perotto S."/>
            <person name="Kohler A."/>
            <person name="Nagy L.G."/>
            <person name="Floudas D."/>
            <person name="Copeland A."/>
            <person name="Barry K.W."/>
            <person name="Cichocki N."/>
            <person name="Veneault-Fourrey C."/>
            <person name="LaButti K."/>
            <person name="Lindquist E.A."/>
            <person name="Lipzen A."/>
            <person name="Lundell T."/>
            <person name="Morin E."/>
            <person name="Murat C."/>
            <person name="Sun H."/>
            <person name="Tunlid A."/>
            <person name="Henrissat B."/>
            <person name="Grigoriev I.V."/>
            <person name="Hibbett D.S."/>
            <person name="Martin F."/>
            <person name="Nordberg H.P."/>
            <person name="Cantor M.N."/>
            <person name="Hua S.X."/>
        </authorList>
    </citation>
    <scope>NUCLEOTIDE SEQUENCE [LARGE SCALE GENOMIC DNA]</scope>
    <source>
        <strain evidence="3 4">Zn</strain>
    </source>
</reference>
<accession>A0A0C3E488</accession>
<dbReference type="Proteomes" id="UP000054321">
    <property type="component" value="Unassembled WGS sequence"/>
</dbReference>
<dbReference type="CDD" id="cd00024">
    <property type="entry name" value="CD_CSD"/>
    <property type="match status" value="1"/>
</dbReference>
<gene>
    <name evidence="3" type="ORF">OIDMADRAFT_175673</name>
</gene>
<dbReference type="Gene3D" id="2.40.50.40">
    <property type="match status" value="1"/>
</dbReference>
<dbReference type="OrthoDB" id="3553834at2759"/>
<keyword evidence="4" id="KW-1185">Reference proteome</keyword>
<comment type="subunit">
    <text evidence="1">Component of the NuA4 histone acetyltransferase complex.</text>
</comment>
<name>A0A0C3E488_OIDMZ</name>
<evidence type="ECO:0000313" key="4">
    <source>
        <dbReference type="Proteomes" id="UP000054321"/>
    </source>
</evidence>
<dbReference type="InterPro" id="IPR016197">
    <property type="entry name" value="Chromo-like_dom_sf"/>
</dbReference>
<sequence>MAFAHVYRAMEIAPPNRYSVQAEGIDSGVSPAQTFPESIWLAKNAENCVAAAGNVVGPGDEPKSARGLTNPVNALAARNDIDGSDDSFPSIRRLLSPEYKHKLEEQGSLVQKDTTEKNIGEALDDLFGYGSTAGSSQDKPIVLDSDSRSEHRDDNLDNTYAFSTLDGEQPSHEALDLDILPATFIRSANRLEDGDTDNGDNGIDNSTSRHSAKGLIRLALLRIQFKPYQHAVTSTLRGCGNKQLYNSFERPHWTVSSLSTVSEDPEDIRADGFASISVDDNLASTARTTPDISESASLTKPQICPGLDGTNTNRDWEVRKIIGKEHVDGVLHYLVKWYPTLEPVHSLENAKELVDEFEARLLALRVDKEERKGLGVKRDDVLGGQ</sequence>
<organism evidence="3 4">
    <name type="scientific">Oidiodendron maius (strain Zn)</name>
    <dbReference type="NCBI Taxonomy" id="913774"/>
    <lineage>
        <taxon>Eukaryota</taxon>
        <taxon>Fungi</taxon>
        <taxon>Dikarya</taxon>
        <taxon>Ascomycota</taxon>
        <taxon>Pezizomycotina</taxon>
        <taxon>Leotiomycetes</taxon>
        <taxon>Leotiomycetes incertae sedis</taxon>
        <taxon>Myxotrichaceae</taxon>
        <taxon>Oidiodendron</taxon>
    </lineage>
</organism>
<dbReference type="HOGENOM" id="CLU_717847_0_0_1"/>
<evidence type="ECO:0000313" key="3">
    <source>
        <dbReference type="EMBL" id="KIN09163.1"/>
    </source>
</evidence>
<evidence type="ECO:0000256" key="1">
    <source>
        <dbReference type="ARBA" id="ARBA00011353"/>
    </source>
</evidence>
<dbReference type="InParanoid" id="A0A0C3E488"/>
<reference evidence="4" key="2">
    <citation type="submission" date="2015-01" db="EMBL/GenBank/DDBJ databases">
        <title>Evolutionary Origins and Diversification of the Mycorrhizal Mutualists.</title>
        <authorList>
            <consortium name="DOE Joint Genome Institute"/>
            <consortium name="Mycorrhizal Genomics Consortium"/>
            <person name="Kohler A."/>
            <person name="Kuo A."/>
            <person name="Nagy L.G."/>
            <person name="Floudas D."/>
            <person name="Copeland A."/>
            <person name="Barry K.W."/>
            <person name="Cichocki N."/>
            <person name="Veneault-Fourrey C."/>
            <person name="LaButti K."/>
            <person name="Lindquist E.A."/>
            <person name="Lipzen A."/>
            <person name="Lundell T."/>
            <person name="Morin E."/>
            <person name="Murat C."/>
            <person name="Riley R."/>
            <person name="Ohm R."/>
            <person name="Sun H."/>
            <person name="Tunlid A."/>
            <person name="Henrissat B."/>
            <person name="Grigoriev I.V."/>
            <person name="Hibbett D.S."/>
            <person name="Martin F."/>
        </authorList>
    </citation>
    <scope>NUCLEOTIDE SEQUENCE [LARGE SCALE GENOMIC DNA]</scope>
    <source>
        <strain evidence="4">Zn</strain>
    </source>
</reference>
<feature type="compositionally biased region" description="Basic and acidic residues" evidence="2">
    <location>
        <begin position="145"/>
        <end position="155"/>
    </location>
</feature>
<dbReference type="SUPFAM" id="SSF54160">
    <property type="entry name" value="Chromo domain-like"/>
    <property type="match status" value="1"/>
</dbReference>
<feature type="region of interest" description="Disordered" evidence="2">
    <location>
        <begin position="130"/>
        <end position="155"/>
    </location>
</feature>
<proteinExistence type="predicted"/>
<evidence type="ECO:0000256" key="2">
    <source>
        <dbReference type="SAM" id="MobiDB-lite"/>
    </source>
</evidence>